<feature type="transmembrane region" description="Helical" evidence="1">
    <location>
        <begin position="75"/>
        <end position="97"/>
    </location>
</feature>
<sequence>MKKVSDILSKCISLMYAIYIPLSFGFFIYLSVAYKGNMLYGYIIDIVKIIVILLFANNVLFMYKTDEDTKNPSKLFVILAGVCLLEFVYTVCMHGKYNYGGNTIPIIYFFFFVVEFIVETVAFDKLFSKAGGEFRVRWALITFLIFNLGLMLSGSSLLNKSYFSIIVMIVLSIFLRDIIKFHFLIKSVIMRKQEVCVNKEEM</sequence>
<dbReference type="OrthoDB" id="2007462at2"/>
<accession>A0A1H9X6F8</accession>
<protein>
    <submittedName>
        <fullName evidence="2">Uncharacterized protein</fullName>
    </submittedName>
</protein>
<gene>
    <name evidence="2" type="ORF">SAMN04487884_1467</name>
</gene>
<evidence type="ECO:0000313" key="3">
    <source>
        <dbReference type="Proteomes" id="UP000182584"/>
    </source>
</evidence>
<keyword evidence="1" id="KW-0472">Membrane</keyword>
<feature type="transmembrane region" description="Helical" evidence="1">
    <location>
        <begin position="12"/>
        <end position="34"/>
    </location>
</feature>
<evidence type="ECO:0000256" key="1">
    <source>
        <dbReference type="SAM" id="Phobius"/>
    </source>
</evidence>
<dbReference type="AlphaFoldDB" id="A0A1H9X6F8"/>
<feature type="transmembrane region" description="Helical" evidence="1">
    <location>
        <begin position="103"/>
        <end position="124"/>
    </location>
</feature>
<feature type="transmembrane region" description="Helical" evidence="1">
    <location>
        <begin position="136"/>
        <end position="156"/>
    </location>
</feature>
<dbReference type="EMBL" id="FOGJ01000046">
    <property type="protein sequence ID" value="SES41798.1"/>
    <property type="molecule type" value="Genomic_DNA"/>
</dbReference>
<keyword evidence="1" id="KW-0812">Transmembrane</keyword>
<feature type="transmembrane region" description="Helical" evidence="1">
    <location>
        <begin position="162"/>
        <end position="183"/>
    </location>
</feature>
<keyword evidence="1" id="KW-1133">Transmembrane helix</keyword>
<evidence type="ECO:0000313" key="2">
    <source>
        <dbReference type="EMBL" id="SES41798.1"/>
    </source>
</evidence>
<proteinExistence type="predicted"/>
<reference evidence="2 3" key="1">
    <citation type="submission" date="2016-10" db="EMBL/GenBank/DDBJ databases">
        <authorList>
            <person name="de Groot N.N."/>
        </authorList>
    </citation>
    <scope>NUCLEOTIDE SEQUENCE [LARGE SCALE GENOMIC DNA]</scope>
    <source>
        <strain evidence="2 3">AR40</strain>
    </source>
</reference>
<organism evidence="2 3">
    <name type="scientific">Butyrivibrio fibrisolvens</name>
    <dbReference type="NCBI Taxonomy" id="831"/>
    <lineage>
        <taxon>Bacteria</taxon>
        <taxon>Bacillati</taxon>
        <taxon>Bacillota</taxon>
        <taxon>Clostridia</taxon>
        <taxon>Lachnospirales</taxon>
        <taxon>Lachnospiraceae</taxon>
        <taxon>Butyrivibrio</taxon>
    </lineage>
</organism>
<feature type="transmembrane region" description="Helical" evidence="1">
    <location>
        <begin position="40"/>
        <end position="63"/>
    </location>
</feature>
<dbReference type="Proteomes" id="UP000182584">
    <property type="component" value="Unassembled WGS sequence"/>
</dbReference>
<name>A0A1H9X6F8_BUTFI</name>
<dbReference type="RefSeq" id="WP_074758979.1">
    <property type="nucleotide sequence ID" value="NZ_FOGJ01000046.1"/>
</dbReference>